<keyword evidence="3" id="KW-1003">Cell membrane</keyword>
<dbReference type="EMBL" id="FZOY01000004">
    <property type="protein sequence ID" value="SNS84195.1"/>
    <property type="molecule type" value="Genomic_DNA"/>
</dbReference>
<evidence type="ECO:0000256" key="3">
    <source>
        <dbReference type="ARBA" id="ARBA00022475"/>
    </source>
</evidence>
<keyword evidence="9" id="KW-1185">Reference proteome</keyword>
<keyword evidence="4 7" id="KW-0812">Transmembrane</keyword>
<evidence type="ECO:0000256" key="1">
    <source>
        <dbReference type="ARBA" id="ARBA00004651"/>
    </source>
</evidence>
<dbReference type="GO" id="GO:0005886">
    <property type="term" value="C:plasma membrane"/>
    <property type="evidence" value="ECO:0007669"/>
    <property type="project" value="UniProtKB-SubCell"/>
</dbReference>
<feature type="transmembrane region" description="Helical" evidence="7">
    <location>
        <begin position="15"/>
        <end position="40"/>
    </location>
</feature>
<evidence type="ECO:0000256" key="5">
    <source>
        <dbReference type="ARBA" id="ARBA00022989"/>
    </source>
</evidence>
<keyword evidence="6 7" id="KW-0472">Membrane</keyword>
<dbReference type="InterPro" id="IPR002771">
    <property type="entry name" value="Multi_antbiot-R_MarC"/>
</dbReference>
<sequence>MLTDKNHFPLADQAFTAAVMAGALAVTCNLMLLAGPIIRLIGNSGAAIANRVMGMILASVAADTVMSALLELAGSGSLRADWARSV</sequence>
<evidence type="ECO:0000256" key="6">
    <source>
        <dbReference type="ARBA" id="ARBA00023136"/>
    </source>
</evidence>
<comment type="subcellular location">
    <subcellularLocation>
        <location evidence="1 7">Cell membrane</location>
        <topology evidence="1 7">Multi-pass membrane protein</topology>
    </subcellularLocation>
</comment>
<protein>
    <recommendedName>
        <fullName evidence="7">UPF0056 membrane protein</fullName>
    </recommendedName>
</protein>
<evidence type="ECO:0000313" key="8">
    <source>
        <dbReference type="EMBL" id="SNS84195.1"/>
    </source>
</evidence>
<comment type="similarity">
    <text evidence="2 7">Belongs to the UPF0056 (MarC) family.</text>
</comment>
<dbReference type="AlphaFoldDB" id="A0A239HSN9"/>
<evidence type="ECO:0000256" key="2">
    <source>
        <dbReference type="ARBA" id="ARBA00009784"/>
    </source>
</evidence>
<dbReference type="Pfam" id="PF01914">
    <property type="entry name" value="MarC"/>
    <property type="match status" value="1"/>
</dbReference>
<proteinExistence type="inferred from homology"/>
<reference evidence="8 9" key="1">
    <citation type="submission" date="2017-06" db="EMBL/GenBank/DDBJ databases">
        <authorList>
            <person name="Kim H.J."/>
            <person name="Triplett B.A."/>
        </authorList>
    </citation>
    <scope>NUCLEOTIDE SEQUENCE [LARGE SCALE GENOMIC DNA]</scope>
    <source>
        <strain evidence="8 9">DSM 29339</strain>
    </source>
</reference>
<evidence type="ECO:0000256" key="7">
    <source>
        <dbReference type="RuleBase" id="RU362048"/>
    </source>
</evidence>
<accession>A0A239HSN9</accession>
<keyword evidence="5 7" id="KW-1133">Transmembrane helix</keyword>
<evidence type="ECO:0000256" key="4">
    <source>
        <dbReference type="ARBA" id="ARBA00022692"/>
    </source>
</evidence>
<organism evidence="8 9">
    <name type="scientific">Tropicimonas sediminicola</name>
    <dbReference type="NCBI Taxonomy" id="1031541"/>
    <lineage>
        <taxon>Bacteria</taxon>
        <taxon>Pseudomonadati</taxon>
        <taxon>Pseudomonadota</taxon>
        <taxon>Alphaproteobacteria</taxon>
        <taxon>Rhodobacterales</taxon>
        <taxon>Roseobacteraceae</taxon>
        <taxon>Tropicimonas</taxon>
    </lineage>
</organism>
<dbReference type="Proteomes" id="UP000198426">
    <property type="component" value="Unassembled WGS sequence"/>
</dbReference>
<evidence type="ECO:0000313" key="9">
    <source>
        <dbReference type="Proteomes" id="UP000198426"/>
    </source>
</evidence>
<gene>
    <name evidence="8" type="ORF">SAMN05421757_1043</name>
</gene>
<name>A0A239HSN9_9RHOB</name>
<comment type="caution">
    <text evidence="7">Lacks conserved residue(s) required for the propagation of feature annotation.</text>
</comment>